<dbReference type="EMBL" id="CP015994">
    <property type="protein sequence ID" value="ASI48080.1"/>
    <property type="molecule type" value="Genomic_DNA"/>
</dbReference>
<dbReference type="Proteomes" id="UP000259762">
    <property type="component" value="Chromosome"/>
</dbReference>
<dbReference type="RefSeq" id="WP_075139266.1">
    <property type="nucleotide sequence ID" value="NZ_CP015994.1"/>
</dbReference>
<dbReference type="KEGG" id="aoh:AOV_04945"/>
<dbReference type="OrthoDB" id="7165760at2"/>
<protein>
    <submittedName>
        <fullName evidence="1">Uncharacterized protein</fullName>
    </submittedName>
</protein>
<keyword evidence="2" id="KW-1185">Reference proteome</keyword>
<gene>
    <name evidence="1" type="ORF">AOV_04945</name>
</gene>
<dbReference type="AlphaFoldDB" id="A0A2Z2L8Z6"/>
<evidence type="ECO:0000313" key="2">
    <source>
        <dbReference type="Proteomes" id="UP000259762"/>
    </source>
</evidence>
<evidence type="ECO:0000313" key="1">
    <source>
        <dbReference type="EMBL" id="ASI48080.1"/>
    </source>
</evidence>
<reference evidence="1 2" key="2">
    <citation type="journal article" date="2019" name="BMC Genomics">
        <title>The Anaplasma ovis genome reveals a high proportion of pseudogenes.</title>
        <authorList>
            <person name="Liu Z."/>
            <person name="Peasley A.M."/>
            <person name="Yang J."/>
            <person name="Li Y."/>
            <person name="Guan G."/>
            <person name="Luo J."/>
            <person name="Yin H."/>
            <person name="Brayton K.A."/>
        </authorList>
    </citation>
    <scope>NUCLEOTIDE SEQUENCE [LARGE SCALE GENOMIC DNA]</scope>
    <source>
        <strain evidence="1 2">Haibei</strain>
    </source>
</reference>
<reference evidence="2" key="1">
    <citation type="submission" date="2018-06" db="EMBL/GenBank/DDBJ databases">
        <title>The Anaplasma ovis genome reveals a high proportion of pseudogenes.</title>
        <authorList>
            <person name="Liu Z."/>
            <person name="Peasley A.M."/>
            <person name="Yang J."/>
            <person name="Li Y."/>
            <person name="Guan G."/>
            <person name="Luo J."/>
            <person name="Yin H."/>
            <person name="Brayton K.A."/>
        </authorList>
    </citation>
    <scope>NUCLEOTIDE SEQUENCE [LARGE SCALE GENOMIC DNA]</scope>
    <source>
        <strain evidence="2">Haibei</strain>
    </source>
</reference>
<sequence>MSFGVMRLKKPSMRACDGLVLLSEYPQVQQSLFLSSSVNDPYPDTYVSCVQCSAFGALCCDDQDKEKQELS</sequence>
<accession>A0A2Z2L8Z6</accession>
<organism evidence="1 2">
    <name type="scientific">Anaplasma ovis str. Haibei</name>
    <dbReference type="NCBI Taxonomy" id="1248439"/>
    <lineage>
        <taxon>Bacteria</taxon>
        <taxon>Pseudomonadati</taxon>
        <taxon>Pseudomonadota</taxon>
        <taxon>Alphaproteobacteria</taxon>
        <taxon>Rickettsiales</taxon>
        <taxon>Anaplasmataceae</taxon>
        <taxon>Anaplasma</taxon>
    </lineage>
</organism>
<proteinExistence type="predicted"/>
<name>A0A2Z2L8Z6_9RICK</name>